<reference evidence="2" key="1">
    <citation type="submission" date="2022-11" db="UniProtKB">
        <authorList>
            <consortium name="WormBaseParasite"/>
        </authorList>
    </citation>
    <scope>IDENTIFICATION</scope>
</reference>
<organism evidence="1 2">
    <name type="scientific">Acrobeloides nanus</name>
    <dbReference type="NCBI Taxonomy" id="290746"/>
    <lineage>
        <taxon>Eukaryota</taxon>
        <taxon>Metazoa</taxon>
        <taxon>Ecdysozoa</taxon>
        <taxon>Nematoda</taxon>
        <taxon>Chromadorea</taxon>
        <taxon>Rhabditida</taxon>
        <taxon>Tylenchina</taxon>
        <taxon>Cephalobomorpha</taxon>
        <taxon>Cephaloboidea</taxon>
        <taxon>Cephalobidae</taxon>
        <taxon>Acrobeloides</taxon>
    </lineage>
</organism>
<protein>
    <submittedName>
        <fullName evidence="2">Uncharacterized protein</fullName>
    </submittedName>
</protein>
<name>A0A914CT28_9BILA</name>
<evidence type="ECO:0000313" key="2">
    <source>
        <dbReference type="WBParaSite" id="ACRNAN_scaffold13949.g31061.t1"/>
    </source>
</evidence>
<evidence type="ECO:0000313" key="1">
    <source>
        <dbReference type="Proteomes" id="UP000887540"/>
    </source>
</evidence>
<accession>A0A914CT28</accession>
<dbReference type="WBParaSite" id="ACRNAN_scaffold13949.g31061.t1">
    <property type="protein sequence ID" value="ACRNAN_scaffold13949.g31061.t1"/>
    <property type="gene ID" value="ACRNAN_scaffold13949.g31061"/>
</dbReference>
<sequence length="183" mass="20767">MDDNIQMSLKNVEYLDRHKKVKMIAILFFSALFVLMNAQQMMSHDSGNMMMNKEMMQGKCMSCMNDQGCMSMTCPMCPEKMNAKKCMEMDCNGQKMKCCGCCCDEKNCDMKCSMMDTNMGMMDKGNMEGQCQNCMMENDCMQMTCPMCPGKMDAKKCMEMDCSGKMKKCCACCCEPGKCDMKC</sequence>
<proteinExistence type="predicted"/>
<dbReference type="Proteomes" id="UP000887540">
    <property type="component" value="Unplaced"/>
</dbReference>
<keyword evidence="1" id="KW-1185">Reference proteome</keyword>
<dbReference type="AlphaFoldDB" id="A0A914CT28"/>